<organismHost>
    <name type="scientific">Homo sapiens</name>
    <name type="common">Human</name>
    <dbReference type="NCBI Taxonomy" id="9606"/>
</organismHost>
<evidence type="ECO:0000313" key="2">
    <source>
        <dbReference type="EMBL" id="AWW10970.1"/>
    </source>
</evidence>
<protein>
    <submittedName>
        <fullName evidence="2">Uncharacterized protein</fullName>
    </submittedName>
</protein>
<sequence length="75" mass="7809">MPRSPITRSESRRLVRSGANACRIPLSSAPCRTTWQGAPSSGCPRDASDASSTWEAGATPPGESVIPTRAGNTPQ</sequence>
<evidence type="ECO:0000256" key="1">
    <source>
        <dbReference type="SAM" id="MobiDB-lite"/>
    </source>
</evidence>
<proteinExistence type="predicted"/>
<dbReference type="EMBL" id="MG999872">
    <property type="protein sequence ID" value="AWW10970.1"/>
    <property type="molecule type" value="Genomic_DNA"/>
</dbReference>
<feature type="region of interest" description="Disordered" evidence="1">
    <location>
        <begin position="33"/>
        <end position="75"/>
    </location>
</feature>
<name>A0A2Z4H8N7_HHV1</name>
<accession>A0A2Z4H8N7</accession>
<organism evidence="2">
    <name type="scientific">Human herpesvirus 1</name>
    <name type="common">HHV-1</name>
    <name type="synonym">Human herpes simplex virus 1</name>
    <dbReference type="NCBI Taxonomy" id="10298"/>
    <lineage>
        <taxon>Viruses</taxon>
        <taxon>Duplodnaviria</taxon>
        <taxon>Heunggongvirae</taxon>
        <taxon>Peploviricota</taxon>
        <taxon>Herviviricetes</taxon>
        <taxon>Herpesvirales</taxon>
        <taxon>Orthoherpesviridae</taxon>
        <taxon>Alphaherpesvirinae</taxon>
        <taxon>Simplexvirus</taxon>
        <taxon>Simplexvirus humanalpha1</taxon>
    </lineage>
</organism>
<reference evidence="2" key="1">
    <citation type="journal article" date="2018" name="MSphere">
        <title>Ultrasensitive Capture of Human Herpes Simplex Virus Genomes Directly from Clinical Samples Reveals Extraordinarily Limited Evolution in Cell Culture.</title>
        <authorList>
            <person name="Greninger A.L."/>
            <person name="Roychoudhury P."/>
            <person name="Xie H."/>
            <person name="Casto A."/>
            <person name="Cent A."/>
            <person name="Pepper G."/>
            <person name="Koelle D.M."/>
            <person name="Huang M.L."/>
            <person name="Wald A."/>
            <person name="Johnston C."/>
            <person name="Jerome K.R."/>
        </authorList>
    </citation>
    <scope>NUCLEOTIDE SEQUENCE</scope>
    <source>
        <strain evidence="2">2003-15756</strain>
    </source>
</reference>